<dbReference type="HAMAP" id="MF_00303">
    <property type="entry name" value="Trigger_factor_Tig"/>
    <property type="match status" value="1"/>
</dbReference>
<evidence type="ECO:0000256" key="1">
    <source>
        <dbReference type="ARBA" id="ARBA00000971"/>
    </source>
</evidence>
<dbReference type="InterPro" id="IPR005215">
    <property type="entry name" value="Trig_fac"/>
</dbReference>
<evidence type="ECO:0000256" key="6">
    <source>
        <dbReference type="ARBA" id="ARBA00023235"/>
    </source>
</evidence>
<dbReference type="SUPFAM" id="SSF54534">
    <property type="entry name" value="FKBP-like"/>
    <property type="match status" value="1"/>
</dbReference>
<dbReference type="Pfam" id="PF00254">
    <property type="entry name" value="FKBP_C"/>
    <property type="match status" value="1"/>
</dbReference>
<feature type="domain" description="PPIase FKBP-type" evidence="8">
    <location>
        <begin position="175"/>
        <end position="256"/>
    </location>
</feature>
<keyword evidence="5" id="KW-0143">Chaperone</keyword>
<dbReference type="InterPro" id="IPR027304">
    <property type="entry name" value="Trigger_fact/SurA_dom_sf"/>
</dbReference>
<dbReference type="InterPro" id="IPR008880">
    <property type="entry name" value="Trigger_fac_C"/>
</dbReference>
<dbReference type="Proteomes" id="UP001174909">
    <property type="component" value="Unassembled WGS sequence"/>
</dbReference>
<dbReference type="InterPro" id="IPR036611">
    <property type="entry name" value="Trigger_fac_ribosome-bd_sf"/>
</dbReference>
<dbReference type="Gene3D" id="3.30.70.1050">
    <property type="entry name" value="Trigger factor ribosome-binding domain"/>
    <property type="match status" value="1"/>
</dbReference>
<dbReference type="GO" id="GO:0043022">
    <property type="term" value="F:ribosome binding"/>
    <property type="evidence" value="ECO:0007669"/>
    <property type="project" value="TreeGrafter"/>
</dbReference>
<proteinExistence type="inferred from homology"/>
<evidence type="ECO:0000256" key="7">
    <source>
        <dbReference type="SAM" id="MobiDB-lite"/>
    </source>
</evidence>
<dbReference type="GO" id="GO:0003755">
    <property type="term" value="F:peptidyl-prolyl cis-trans isomerase activity"/>
    <property type="evidence" value="ECO:0007669"/>
    <property type="project" value="UniProtKB-KW"/>
</dbReference>
<dbReference type="Pfam" id="PF05698">
    <property type="entry name" value="Trigger_C"/>
    <property type="match status" value="1"/>
</dbReference>
<dbReference type="SUPFAM" id="SSF109998">
    <property type="entry name" value="Triger factor/SurA peptide-binding domain-like"/>
    <property type="match status" value="1"/>
</dbReference>
<feature type="compositionally biased region" description="Acidic residues" evidence="7">
    <location>
        <begin position="476"/>
        <end position="486"/>
    </location>
</feature>
<keyword evidence="4" id="KW-0697">Rotamase</keyword>
<dbReference type="InterPro" id="IPR008881">
    <property type="entry name" value="Trigger_fac_ribosome-bd_bac"/>
</dbReference>
<dbReference type="Gene3D" id="3.10.50.40">
    <property type="match status" value="1"/>
</dbReference>
<dbReference type="PANTHER" id="PTHR30560:SF3">
    <property type="entry name" value="TRIGGER FACTOR-LIKE PROTEIN TIG, CHLOROPLASTIC"/>
    <property type="match status" value="1"/>
</dbReference>
<feature type="domain" description="Trigger factor ribosome-binding bacterial" evidence="9">
    <location>
        <begin position="23"/>
        <end position="163"/>
    </location>
</feature>
<dbReference type="GO" id="GO:0051083">
    <property type="term" value="P:'de novo' cotranslational protein folding"/>
    <property type="evidence" value="ECO:0007669"/>
    <property type="project" value="TreeGrafter"/>
</dbReference>
<evidence type="ECO:0000259" key="10">
    <source>
        <dbReference type="Pfam" id="PF05698"/>
    </source>
</evidence>
<dbReference type="InterPro" id="IPR046357">
    <property type="entry name" value="PPIase_dom_sf"/>
</dbReference>
<evidence type="ECO:0000256" key="2">
    <source>
        <dbReference type="ARBA" id="ARBA00005464"/>
    </source>
</evidence>
<evidence type="ECO:0000313" key="12">
    <source>
        <dbReference type="Proteomes" id="UP001174909"/>
    </source>
</evidence>
<dbReference type="InterPro" id="IPR001179">
    <property type="entry name" value="PPIase_FKBP_dom"/>
</dbReference>
<dbReference type="InterPro" id="IPR037041">
    <property type="entry name" value="Trigger_fac_C_sf"/>
</dbReference>
<evidence type="ECO:0000256" key="4">
    <source>
        <dbReference type="ARBA" id="ARBA00023110"/>
    </source>
</evidence>
<comment type="similarity">
    <text evidence="2">Belongs to the FKBP-type PPIase family. Tig subfamily.</text>
</comment>
<reference evidence="11" key="1">
    <citation type="submission" date="2023-03" db="EMBL/GenBank/DDBJ databases">
        <authorList>
            <person name="Steffen K."/>
            <person name="Cardenas P."/>
        </authorList>
    </citation>
    <scope>NUCLEOTIDE SEQUENCE</scope>
</reference>
<dbReference type="SUPFAM" id="SSF102735">
    <property type="entry name" value="Trigger factor ribosome-binding domain"/>
    <property type="match status" value="1"/>
</dbReference>
<dbReference type="Gene3D" id="1.10.3120.10">
    <property type="entry name" value="Trigger factor, C-terminal domain"/>
    <property type="match status" value="1"/>
</dbReference>
<gene>
    <name evidence="11" type="ORF">GBAR_LOCUS9623</name>
</gene>
<comment type="catalytic activity">
    <reaction evidence="1">
        <text>[protein]-peptidylproline (omega=180) = [protein]-peptidylproline (omega=0)</text>
        <dbReference type="Rhea" id="RHEA:16237"/>
        <dbReference type="Rhea" id="RHEA-COMP:10747"/>
        <dbReference type="Rhea" id="RHEA-COMP:10748"/>
        <dbReference type="ChEBI" id="CHEBI:83833"/>
        <dbReference type="ChEBI" id="CHEBI:83834"/>
        <dbReference type="EC" id="5.2.1.8"/>
    </reaction>
</comment>
<dbReference type="EMBL" id="CASHTH010001459">
    <property type="protein sequence ID" value="CAI8015565.1"/>
    <property type="molecule type" value="Genomic_DNA"/>
</dbReference>
<evidence type="ECO:0000256" key="3">
    <source>
        <dbReference type="ARBA" id="ARBA00013194"/>
    </source>
</evidence>
<evidence type="ECO:0000256" key="5">
    <source>
        <dbReference type="ARBA" id="ARBA00023186"/>
    </source>
</evidence>
<protein>
    <recommendedName>
        <fullName evidence="3">peptidylprolyl isomerase</fullName>
        <ecNumber evidence="3">5.2.1.8</ecNumber>
    </recommendedName>
</protein>
<dbReference type="GO" id="GO:0043335">
    <property type="term" value="P:protein unfolding"/>
    <property type="evidence" value="ECO:0007669"/>
    <property type="project" value="TreeGrafter"/>
</dbReference>
<keyword evidence="12" id="KW-1185">Reference proteome</keyword>
<evidence type="ECO:0000259" key="8">
    <source>
        <dbReference type="Pfam" id="PF00254"/>
    </source>
</evidence>
<dbReference type="AlphaFoldDB" id="A0AA35WIG5"/>
<dbReference type="GO" id="GO:0015031">
    <property type="term" value="P:protein transport"/>
    <property type="evidence" value="ECO:0007669"/>
    <property type="project" value="InterPro"/>
</dbReference>
<keyword evidence="6" id="KW-0413">Isomerase</keyword>
<dbReference type="GO" id="GO:0044183">
    <property type="term" value="F:protein folding chaperone"/>
    <property type="evidence" value="ECO:0007669"/>
    <property type="project" value="TreeGrafter"/>
</dbReference>
<accession>A0AA35WIG5</accession>
<organism evidence="11 12">
    <name type="scientific">Geodia barretti</name>
    <name type="common">Barrett's horny sponge</name>
    <dbReference type="NCBI Taxonomy" id="519541"/>
    <lineage>
        <taxon>Eukaryota</taxon>
        <taxon>Metazoa</taxon>
        <taxon>Porifera</taxon>
        <taxon>Demospongiae</taxon>
        <taxon>Heteroscleromorpha</taxon>
        <taxon>Tetractinellida</taxon>
        <taxon>Astrophorina</taxon>
        <taxon>Geodiidae</taxon>
        <taxon>Geodia</taxon>
    </lineage>
</organism>
<dbReference type="PANTHER" id="PTHR30560">
    <property type="entry name" value="TRIGGER FACTOR CHAPERONE AND PEPTIDYL-PROLYL CIS/TRANS ISOMERASE"/>
    <property type="match status" value="1"/>
</dbReference>
<sequence length="508" mass="57415">MHWIRWCRIALGWTDERSVSTVKVTRDNASPIELTLTVELAEEDENPFIDRSYRRTVSRVNIPGFRRGKAPRHIVERMLGRPTLLQEALDFMVPETLDQVLREQEVEAFAEPSIEITDLEPVSFTATIPLEPTVDLGDYLSIRVESDTTEVIDEDVDRVIERIQQEQAVWEPVERAVEYGDRLNLNVRGTMEDETVVEDDDVEYVPEEANVLPFPGFAPNLLGMVEEEEREFMVTIPEDYPREQYAGKDVQFQVTVLSVKEKNLPDLDDEFAKSIGEGFDDLEALRANILESLTSQAESAARNQLEQQSLEALCDAAVVNASPILFERELESMQEERDRMLRQQNLDLTTYLRFLGKSLEEFREEMRPNAERRLTGALVMRKLAQVEEIEISDEDVQSETDRLLGLSSEGAEQDNLEQLREYLGMESTREGIRGSLHSRRVMERLTEITQGNLDSGDESDDPVAGAAGEPTAEAIVETESDGAADEAIADEAIAADAVAADDEEETRD</sequence>
<name>A0AA35WIG5_GEOBA</name>
<feature type="domain" description="Trigger factor C-terminal" evidence="10">
    <location>
        <begin position="282"/>
        <end position="445"/>
    </location>
</feature>
<dbReference type="NCBIfam" id="TIGR00115">
    <property type="entry name" value="tig"/>
    <property type="match status" value="1"/>
</dbReference>
<evidence type="ECO:0000313" key="11">
    <source>
        <dbReference type="EMBL" id="CAI8015565.1"/>
    </source>
</evidence>
<evidence type="ECO:0000259" key="9">
    <source>
        <dbReference type="Pfam" id="PF05697"/>
    </source>
</evidence>
<dbReference type="Pfam" id="PF05697">
    <property type="entry name" value="Trigger_N"/>
    <property type="match status" value="1"/>
</dbReference>
<comment type="caution">
    <text evidence="11">The sequence shown here is derived from an EMBL/GenBank/DDBJ whole genome shotgun (WGS) entry which is preliminary data.</text>
</comment>
<dbReference type="EC" id="5.2.1.8" evidence="3"/>
<feature type="region of interest" description="Disordered" evidence="7">
    <location>
        <begin position="448"/>
        <end position="486"/>
    </location>
</feature>